<proteinExistence type="predicted"/>
<comment type="caution">
    <text evidence="1">The sequence shown here is derived from an EMBL/GenBank/DDBJ whole genome shotgun (WGS) entry which is preliminary data.</text>
</comment>
<gene>
    <name evidence="1" type="ORF">MEDL_24087</name>
</gene>
<dbReference type="EMBL" id="CAJPWZ010001218">
    <property type="protein sequence ID" value="CAG2209947.1"/>
    <property type="molecule type" value="Genomic_DNA"/>
</dbReference>
<reference evidence="1" key="1">
    <citation type="submission" date="2021-03" db="EMBL/GenBank/DDBJ databases">
        <authorList>
            <person name="Bekaert M."/>
        </authorList>
    </citation>
    <scope>NUCLEOTIDE SEQUENCE</scope>
</reference>
<name>A0A8S3RU85_MYTED</name>
<accession>A0A8S3RU85</accession>
<evidence type="ECO:0000313" key="2">
    <source>
        <dbReference type="Proteomes" id="UP000683360"/>
    </source>
</evidence>
<dbReference type="Proteomes" id="UP000683360">
    <property type="component" value="Unassembled WGS sequence"/>
</dbReference>
<evidence type="ECO:0000313" key="1">
    <source>
        <dbReference type="EMBL" id="CAG2209947.1"/>
    </source>
</evidence>
<organism evidence="1 2">
    <name type="scientific">Mytilus edulis</name>
    <name type="common">Blue mussel</name>
    <dbReference type="NCBI Taxonomy" id="6550"/>
    <lineage>
        <taxon>Eukaryota</taxon>
        <taxon>Metazoa</taxon>
        <taxon>Spiralia</taxon>
        <taxon>Lophotrochozoa</taxon>
        <taxon>Mollusca</taxon>
        <taxon>Bivalvia</taxon>
        <taxon>Autobranchia</taxon>
        <taxon>Pteriomorphia</taxon>
        <taxon>Mytilida</taxon>
        <taxon>Mytiloidea</taxon>
        <taxon>Mytilidae</taxon>
        <taxon>Mytilinae</taxon>
        <taxon>Mytilus</taxon>
    </lineage>
</organism>
<sequence>MEKVKPEVNLLKPELDMFSSSDSTGSLCRYRQEPKHTISLNTNYSNKEISPFTQIAVTNQNVYIGGAGGIVSLDLTTSSDNLINNHSDVWLLLHWGDIKDIIYCYNNIDLICFQQENVCNRNYSHTFESTTGIENKNPVYAGKDVITSVDILFHKEDMVTYIGTEDGRIER</sequence>
<keyword evidence="2" id="KW-1185">Reference proteome</keyword>
<protein>
    <submittedName>
        <fullName evidence="1">Uncharacterized protein</fullName>
    </submittedName>
</protein>
<dbReference type="AlphaFoldDB" id="A0A8S3RU85"/>